<dbReference type="EMBL" id="PYGK01000005">
    <property type="protein sequence ID" value="PSL30775.1"/>
    <property type="molecule type" value="Genomic_DNA"/>
</dbReference>
<proteinExistence type="predicted"/>
<evidence type="ECO:0000313" key="2">
    <source>
        <dbReference type="Proteomes" id="UP000240978"/>
    </source>
</evidence>
<dbReference type="AlphaFoldDB" id="A0A2P8GA49"/>
<name>A0A2P8GA49_9BACT</name>
<organism evidence="1 2">
    <name type="scientific">Chitinophaga ginsengisoli</name>
    <dbReference type="NCBI Taxonomy" id="363837"/>
    <lineage>
        <taxon>Bacteria</taxon>
        <taxon>Pseudomonadati</taxon>
        <taxon>Bacteroidota</taxon>
        <taxon>Chitinophagia</taxon>
        <taxon>Chitinophagales</taxon>
        <taxon>Chitinophagaceae</taxon>
        <taxon>Chitinophaga</taxon>
    </lineage>
</organism>
<dbReference type="Proteomes" id="UP000240978">
    <property type="component" value="Unassembled WGS sequence"/>
</dbReference>
<reference evidence="1 2" key="1">
    <citation type="submission" date="2018-03" db="EMBL/GenBank/DDBJ databases">
        <title>Genomic Encyclopedia of Archaeal and Bacterial Type Strains, Phase II (KMG-II): from individual species to whole genera.</title>
        <authorList>
            <person name="Goeker M."/>
        </authorList>
    </citation>
    <scope>NUCLEOTIDE SEQUENCE [LARGE SCALE GENOMIC DNA]</scope>
    <source>
        <strain evidence="1 2">DSM 18107</strain>
    </source>
</reference>
<evidence type="ECO:0000313" key="1">
    <source>
        <dbReference type="EMBL" id="PSL30775.1"/>
    </source>
</evidence>
<keyword evidence="2" id="KW-1185">Reference proteome</keyword>
<accession>A0A2P8GA49</accession>
<gene>
    <name evidence="1" type="ORF">CLV42_105136</name>
</gene>
<comment type="caution">
    <text evidence="1">The sequence shown here is derived from an EMBL/GenBank/DDBJ whole genome shotgun (WGS) entry which is preliminary data.</text>
</comment>
<sequence>MVSTKINILRHIVNYFIKNQVLRIKLLSCSLVLFV</sequence>
<protein>
    <submittedName>
        <fullName evidence="1">Uncharacterized protein</fullName>
    </submittedName>
</protein>